<dbReference type="AlphaFoldDB" id="A0A1T4S4Z9"/>
<keyword evidence="1" id="KW-0812">Transmembrane</keyword>
<dbReference type="STRING" id="64969.SAMN02745127_02757"/>
<reference evidence="2 3" key="1">
    <citation type="submission" date="2017-01" db="EMBL/GenBank/DDBJ databases">
        <title>Genome Sequencing of a Marine Spirillum, Oceanospirillum multiglobuliferum ATCC 33336, from Japan.</title>
        <authorList>
            <person name="Carney J.G."/>
            <person name="Trachtenberg A.M."/>
            <person name="Rheaume B.A."/>
            <person name="Linnane J.D."/>
            <person name="Pitts N.L."/>
            <person name="Mykles D.L."/>
            <person name="Maclea K.S."/>
        </authorList>
    </citation>
    <scope>NUCLEOTIDE SEQUENCE [LARGE SCALE GENOMIC DNA]</scope>
    <source>
        <strain evidence="2 3">ATCC 33336</strain>
    </source>
</reference>
<evidence type="ECO:0008006" key="4">
    <source>
        <dbReference type="Google" id="ProtNLM"/>
    </source>
</evidence>
<protein>
    <recommendedName>
        <fullName evidence="4">Cyd operon protein YbgE</fullName>
    </recommendedName>
</protein>
<dbReference type="OrthoDB" id="5298003at2"/>
<comment type="caution">
    <text evidence="2">The sequence shown here is derived from an EMBL/GenBank/DDBJ whole genome shotgun (WGS) entry which is preliminary data.</text>
</comment>
<dbReference type="Pfam" id="PF09600">
    <property type="entry name" value="Cyd_oper_YbgE"/>
    <property type="match status" value="1"/>
</dbReference>
<evidence type="ECO:0000256" key="1">
    <source>
        <dbReference type="SAM" id="Phobius"/>
    </source>
</evidence>
<dbReference type="Proteomes" id="UP000191418">
    <property type="component" value="Unassembled WGS sequence"/>
</dbReference>
<keyword evidence="3" id="KW-1185">Reference proteome</keyword>
<name>A0A1T4S4Z9_9GAMM</name>
<keyword evidence="1" id="KW-1133">Transmembrane helix</keyword>
<proteinExistence type="predicted"/>
<organism evidence="2 3">
    <name type="scientific">Oceanospirillum multiglobuliferum</name>
    <dbReference type="NCBI Taxonomy" id="64969"/>
    <lineage>
        <taxon>Bacteria</taxon>
        <taxon>Pseudomonadati</taxon>
        <taxon>Pseudomonadota</taxon>
        <taxon>Gammaproteobacteria</taxon>
        <taxon>Oceanospirillales</taxon>
        <taxon>Oceanospirillaceae</taxon>
        <taxon>Oceanospirillum</taxon>
    </lineage>
</organism>
<feature type="transmembrane region" description="Helical" evidence="1">
    <location>
        <begin position="12"/>
        <end position="32"/>
    </location>
</feature>
<dbReference type="RefSeq" id="WP_078746288.1">
    <property type="nucleotide sequence ID" value="NZ_FUXG01000024.1"/>
</dbReference>
<evidence type="ECO:0000313" key="2">
    <source>
        <dbReference type="EMBL" id="OPX54445.1"/>
    </source>
</evidence>
<feature type="transmembrane region" description="Helical" evidence="1">
    <location>
        <begin position="44"/>
        <end position="62"/>
    </location>
</feature>
<gene>
    <name evidence="2" type="ORF">BTE48_14095</name>
</gene>
<dbReference type="EMBL" id="MTSM01000025">
    <property type="protein sequence ID" value="OPX54445.1"/>
    <property type="molecule type" value="Genomic_DNA"/>
</dbReference>
<evidence type="ECO:0000313" key="3">
    <source>
        <dbReference type="Proteomes" id="UP000191418"/>
    </source>
</evidence>
<keyword evidence="1" id="KW-0472">Membrane</keyword>
<dbReference type="InterPro" id="IPR011846">
    <property type="entry name" value="Cyd_oper_YbgE"/>
</dbReference>
<accession>A0A1T4S4Z9</accession>
<sequence length="92" mass="10281">MNIPYPKSGWTQALSLISAIAISVVLTAYPRLIAESIHEVDHGLFTLFMWAVSAGFIHGVGFEPKATLWRVMFHPVIAWLVIAYGLIQYLSH</sequence>
<feature type="transmembrane region" description="Helical" evidence="1">
    <location>
        <begin position="68"/>
        <end position="87"/>
    </location>
</feature>